<gene>
    <name evidence="3" type="ORF">TRUGW13939_01542</name>
</gene>
<dbReference type="RefSeq" id="XP_035340635.1">
    <property type="nucleotide sequence ID" value="XM_035484742.1"/>
</dbReference>
<name>A0A7H8QKL6_TALRU</name>
<feature type="signal peptide" evidence="2">
    <location>
        <begin position="1"/>
        <end position="18"/>
    </location>
</feature>
<proteinExistence type="predicted"/>
<feature type="region of interest" description="Disordered" evidence="1">
    <location>
        <begin position="91"/>
        <end position="127"/>
    </location>
</feature>
<dbReference type="KEGG" id="trg:TRUGW13939_01542"/>
<feature type="compositionally biased region" description="Polar residues" evidence="1">
    <location>
        <begin position="91"/>
        <end position="125"/>
    </location>
</feature>
<dbReference type="OrthoDB" id="4226828at2759"/>
<reference evidence="4" key="1">
    <citation type="submission" date="2020-06" db="EMBL/GenBank/DDBJ databases">
        <title>A chromosome-scale genome assembly of Talaromyces rugulosus W13939.</title>
        <authorList>
            <person name="Wang B."/>
            <person name="Guo L."/>
            <person name="Ye K."/>
            <person name="Wang L."/>
        </authorList>
    </citation>
    <scope>NUCLEOTIDE SEQUENCE [LARGE SCALE GENOMIC DNA]</scope>
    <source>
        <strain evidence="4">W13939</strain>
    </source>
</reference>
<keyword evidence="4" id="KW-1185">Reference proteome</keyword>
<accession>A0A7H8QKL6</accession>
<evidence type="ECO:0000313" key="3">
    <source>
        <dbReference type="EMBL" id="QKX54456.1"/>
    </source>
</evidence>
<dbReference type="AlphaFoldDB" id="A0A7H8QKL6"/>
<feature type="chain" id="PRO_5028935864" description="Apple domain-containing protein" evidence="2">
    <location>
        <begin position="19"/>
        <end position="312"/>
    </location>
</feature>
<protein>
    <recommendedName>
        <fullName evidence="5">Apple domain-containing protein</fullName>
    </recommendedName>
</protein>
<evidence type="ECO:0000256" key="2">
    <source>
        <dbReference type="SAM" id="SignalP"/>
    </source>
</evidence>
<organism evidence="3 4">
    <name type="scientific">Talaromyces rugulosus</name>
    <name type="common">Penicillium rugulosum</name>
    <dbReference type="NCBI Taxonomy" id="121627"/>
    <lineage>
        <taxon>Eukaryota</taxon>
        <taxon>Fungi</taxon>
        <taxon>Dikarya</taxon>
        <taxon>Ascomycota</taxon>
        <taxon>Pezizomycotina</taxon>
        <taxon>Eurotiomycetes</taxon>
        <taxon>Eurotiomycetidae</taxon>
        <taxon>Eurotiales</taxon>
        <taxon>Trichocomaceae</taxon>
        <taxon>Talaromyces</taxon>
        <taxon>Talaromyces sect. Islandici</taxon>
    </lineage>
</organism>
<dbReference type="EMBL" id="CP055898">
    <property type="protein sequence ID" value="QKX54456.1"/>
    <property type="molecule type" value="Genomic_DNA"/>
</dbReference>
<dbReference type="GeneID" id="55989053"/>
<sequence>MKLQAIFTWASAFAVALAAPVTPDDKCSALRLLLNDQQHSDASNWCSSHLKTATVSSGAASASASTITAVVTSTKIDTITSGSTRTVYTFLSGNPPTSTSHASSQTDDPINKRQPSGDSSPTPTAFASWIAGQPSAGVSALCSCLGVSGAGGNRSKATTPVTTTVTQTSTVTKSTTVAPAASTSSVWPCASPFPTLTPTSPYGNASIPSNLSTENTLYNKGDSTAGASAQACCNACYFDLPNCVQAYWYSYEGCVVSQATNASIPHVASGHDTSSVCPAGTFTGLSYSNDTNPAFRSTGNIAGPCGQVYNNL</sequence>
<evidence type="ECO:0000313" key="4">
    <source>
        <dbReference type="Proteomes" id="UP000509510"/>
    </source>
</evidence>
<dbReference type="Proteomes" id="UP000509510">
    <property type="component" value="Chromosome I"/>
</dbReference>
<evidence type="ECO:0008006" key="5">
    <source>
        <dbReference type="Google" id="ProtNLM"/>
    </source>
</evidence>
<keyword evidence="2" id="KW-0732">Signal</keyword>
<evidence type="ECO:0000256" key="1">
    <source>
        <dbReference type="SAM" id="MobiDB-lite"/>
    </source>
</evidence>